<proteinExistence type="predicted"/>
<dbReference type="FunFam" id="2.10.25.10:FF:000005">
    <property type="entry name" value="Fibrillin 2"/>
    <property type="match status" value="2"/>
</dbReference>
<dbReference type="SMART" id="SM00179">
    <property type="entry name" value="EGF_CA"/>
    <property type="match status" value="13"/>
</dbReference>
<dbReference type="InterPro" id="IPR001846">
    <property type="entry name" value="VWF_type-D"/>
</dbReference>
<evidence type="ECO:0000256" key="6">
    <source>
        <dbReference type="PROSITE-ProRule" id="PRU00076"/>
    </source>
</evidence>
<dbReference type="Pfam" id="PF07645">
    <property type="entry name" value="EGF_CA"/>
    <property type="match status" value="10"/>
</dbReference>
<evidence type="ECO:0000256" key="5">
    <source>
        <dbReference type="ARBA" id="ARBA00023180"/>
    </source>
</evidence>
<dbReference type="Gene3D" id="2.10.25.10">
    <property type="entry name" value="Laminin"/>
    <property type="match status" value="14"/>
</dbReference>
<dbReference type="Proteomes" id="UP001497497">
    <property type="component" value="Unassembled WGS sequence"/>
</dbReference>
<evidence type="ECO:0000259" key="8">
    <source>
        <dbReference type="PROSITE" id="PS51233"/>
    </source>
</evidence>
<dbReference type="PROSITE" id="PS01187">
    <property type="entry name" value="EGF_CA"/>
    <property type="match status" value="6"/>
</dbReference>
<name>A0AAV2I928_LYMST</name>
<keyword evidence="2" id="KW-0732">Signal</keyword>
<feature type="domain" description="EGF-like" evidence="7">
    <location>
        <begin position="529"/>
        <end position="569"/>
    </location>
</feature>
<accession>A0AAV2I928</accession>
<feature type="non-terminal residue" evidence="9">
    <location>
        <position position="1"/>
    </location>
</feature>
<dbReference type="Gene3D" id="2.10.25.140">
    <property type="match status" value="2"/>
</dbReference>
<dbReference type="Pfam" id="PF12662">
    <property type="entry name" value="cEGF"/>
    <property type="match status" value="1"/>
</dbReference>
<feature type="domain" description="EGF-like" evidence="7">
    <location>
        <begin position="1287"/>
        <end position="1326"/>
    </location>
</feature>
<protein>
    <submittedName>
        <fullName evidence="9">Uncharacterized protein</fullName>
    </submittedName>
</protein>
<evidence type="ECO:0000313" key="10">
    <source>
        <dbReference type="Proteomes" id="UP001497497"/>
    </source>
</evidence>
<dbReference type="InterPro" id="IPR000742">
    <property type="entry name" value="EGF"/>
</dbReference>
<evidence type="ECO:0000259" key="7">
    <source>
        <dbReference type="PROSITE" id="PS50026"/>
    </source>
</evidence>
<keyword evidence="4 6" id="KW-1015">Disulfide bond</keyword>
<evidence type="ECO:0000256" key="2">
    <source>
        <dbReference type="ARBA" id="ARBA00022729"/>
    </source>
</evidence>
<comment type="caution">
    <text evidence="9">The sequence shown here is derived from an EMBL/GenBank/DDBJ whole genome shotgun (WGS) entry which is preliminary data.</text>
</comment>
<feature type="domain" description="EGF-like" evidence="7">
    <location>
        <begin position="737"/>
        <end position="781"/>
    </location>
</feature>
<feature type="domain" description="EGF-like" evidence="7">
    <location>
        <begin position="868"/>
        <end position="911"/>
    </location>
</feature>
<feature type="domain" description="EGF-like" evidence="7">
    <location>
        <begin position="997"/>
        <end position="1036"/>
    </location>
</feature>
<evidence type="ECO:0000313" key="9">
    <source>
        <dbReference type="EMBL" id="CAL1542063.1"/>
    </source>
</evidence>
<dbReference type="EMBL" id="CAXITT010000468">
    <property type="protein sequence ID" value="CAL1542063.1"/>
    <property type="molecule type" value="Genomic_DNA"/>
</dbReference>
<dbReference type="PROSITE" id="PS00022">
    <property type="entry name" value="EGF_1"/>
    <property type="match status" value="2"/>
</dbReference>
<dbReference type="PROSITE" id="PS50026">
    <property type="entry name" value="EGF_3"/>
    <property type="match status" value="9"/>
</dbReference>
<dbReference type="GO" id="GO:0005509">
    <property type="term" value="F:calcium ion binding"/>
    <property type="evidence" value="ECO:0007669"/>
    <property type="project" value="InterPro"/>
</dbReference>
<dbReference type="SMART" id="SM00181">
    <property type="entry name" value="EGF"/>
    <property type="match status" value="22"/>
</dbReference>
<reference evidence="9 10" key="1">
    <citation type="submission" date="2024-04" db="EMBL/GenBank/DDBJ databases">
        <authorList>
            <consortium name="Genoscope - CEA"/>
            <person name="William W."/>
        </authorList>
    </citation>
    <scope>NUCLEOTIDE SEQUENCE [LARGE SCALE GENOMIC DNA]</scope>
</reference>
<dbReference type="SUPFAM" id="SSF57196">
    <property type="entry name" value="EGF/Laminin"/>
    <property type="match status" value="3"/>
</dbReference>
<dbReference type="PANTHER" id="PTHR24034">
    <property type="entry name" value="EGF-LIKE DOMAIN-CONTAINING PROTEIN"/>
    <property type="match status" value="1"/>
</dbReference>
<evidence type="ECO:0000256" key="4">
    <source>
        <dbReference type="ARBA" id="ARBA00023157"/>
    </source>
</evidence>
<feature type="domain" description="EGF-like" evidence="7">
    <location>
        <begin position="697"/>
        <end position="736"/>
    </location>
</feature>
<dbReference type="PANTHER" id="PTHR24034:SF209">
    <property type="entry name" value="EGF-LIKE DOMAIN-CONTAINING PROTEIN"/>
    <property type="match status" value="1"/>
</dbReference>
<organism evidence="9 10">
    <name type="scientific">Lymnaea stagnalis</name>
    <name type="common">Great pond snail</name>
    <name type="synonym">Helix stagnalis</name>
    <dbReference type="NCBI Taxonomy" id="6523"/>
    <lineage>
        <taxon>Eukaryota</taxon>
        <taxon>Metazoa</taxon>
        <taxon>Spiralia</taxon>
        <taxon>Lophotrochozoa</taxon>
        <taxon>Mollusca</taxon>
        <taxon>Gastropoda</taxon>
        <taxon>Heterobranchia</taxon>
        <taxon>Euthyneura</taxon>
        <taxon>Panpulmonata</taxon>
        <taxon>Hygrophila</taxon>
        <taxon>Lymnaeoidea</taxon>
        <taxon>Lymnaeidae</taxon>
        <taxon>Lymnaea</taxon>
    </lineage>
</organism>
<feature type="disulfide bond" evidence="6">
    <location>
        <begin position="1298"/>
        <end position="1315"/>
    </location>
</feature>
<feature type="domain" description="EGF-like" evidence="7">
    <location>
        <begin position="488"/>
        <end position="523"/>
    </location>
</feature>
<feature type="domain" description="EGF-like" evidence="7">
    <location>
        <begin position="955"/>
        <end position="996"/>
    </location>
</feature>
<dbReference type="FunFam" id="2.10.25.10:FF:000139">
    <property type="entry name" value="Fibulin-1"/>
    <property type="match status" value="1"/>
</dbReference>
<dbReference type="SMART" id="SM00216">
    <property type="entry name" value="VWD"/>
    <property type="match status" value="1"/>
</dbReference>
<dbReference type="InterPro" id="IPR026823">
    <property type="entry name" value="cEGF"/>
</dbReference>
<dbReference type="PROSITE" id="PS51233">
    <property type="entry name" value="VWFD"/>
    <property type="match status" value="1"/>
</dbReference>
<comment type="caution">
    <text evidence="6">Lacks conserved residue(s) required for the propagation of feature annotation.</text>
</comment>
<sequence length="1483" mass="162363">CIKSTKNLCDRFYKIFPDMGCSNFVVFVPRSALGDPHITTLDGVTYSINGWCEYILMDVKSENFTLQARTNKIESINGTVTNATVFTAFAAKEGDYAKFQVQLATNNKTLVIYVNERDLTNDFYNDEEFYTELDKISITRDDSANKTLVIATFPCGVTIKVYVAIKSLNIELEVDKRLENKTMGLFGNFNRNKSDEFTLPNGTVLPSGMTEREIFFSFGKKWEVTAANTVFMYGNKENSSTYQHSDFVPVFGDEASPYMVSVAEKYCGTNNTACVFDYIVTGSEDFALSTNESVLKLKSLVTNLENNPPTLSLKNTSFNGVGQWVVNEQSQATLEVFTEDTDGDLVYVETVDNPKGVIVKDKSITYTVNSSLPIKLGLRAKDSKGAYSPIVYVYIAVCTSCNGHGMCTNITRDIENSDGYFQIFECSCYPAYTGADCELELDSCASKPCSVGQECTELTAAQQGNNLTGYMCGPCPDGYTKSNSSDSYIDECLLSNACQHNCTNTIGSYQCSCRDGFRLDVSDRKTCNDINECEEKTSLCQHSCKNTEGSYNCSCLEGYDLKADGFTCELSSSGLQKCSQCQHTCIFNKINNSAVCTCDKGYLQDEKNDAECIDIDECKLDNMPCSQGCNNTDGNFHCYCYPGYKMESDRVSCKACEVPYYGDNCNKTCDCNGRGSCNTVKGCVCDENWTGVNCDIDVDECAKPGACPQGQLCKNTNGSFTCSCSTGYIMEGAVCKDVDECSSLQTNGTCNLQKEVCINTVGSYRCECKKGYARDNKSICQDIDECKLRTDRCQQLCHNVDGGYNCGCEAEYILADNRQNCTKVQDLCDAAKLNCTHGCSLDDNVKPYCICPRGYIKITQNEKVTCLDINECASAENNSCSYKPGCNNTDGGYSCSCPAGFKLDNNGRNCLACSGDTWGVSCAYNCSCGIGAERCDTVKGCVCKNGYTGEHCQNDINECTTGNLTCKERQVCVNLPGSAMCICQAGYQFDSLGSCLDINECSGNNNCTQVCTNTEGSYSCSCYAGYTYNSTSNTCLDIDECKLGKNQCDKICTNTDGSYRCSCTEGLFLQIDGVSCRADKPCNTNRCVENCANINGIDTCLCGKGKTLAKDNTSCDDLDLCKLSSCSEGCVETKGNKTFECLCNIGKYLAADGITCTECIDGKYGMNCNNSCTCQMSNTKTCDNVNGACICLPGWKGENCTIDIDECADNSGSCQEHSHCVNREGSYICVCDDGFIQKDKMCAECDENWYGPACSLPCSCGEHFKCNKTNGLCYCKPGWRGDNCEKDINECTEETHYCNSTQHQVCENSLGGYQCVCQTGYTKQCDACDCKGLPFRHTVSSIITLDYTSGFDLTDKKSNKYQELSVEAQKGLFESLKKKEASVISVAVTNLRQGSLIIETDITMATNNTTDKESELRLSRILVEIMQDGIGITINNTDGVILHLIISGLEFQNTDTPCKIKSKIDPCSDSELCVEEGKEATCR</sequence>
<dbReference type="FunFam" id="2.10.25.10:FF:000010">
    <property type="entry name" value="Pro-epidermal growth factor"/>
    <property type="match status" value="1"/>
</dbReference>
<dbReference type="InterPro" id="IPR018097">
    <property type="entry name" value="EGF_Ca-bd_CS"/>
</dbReference>
<keyword evidence="10" id="KW-1185">Reference proteome</keyword>
<evidence type="ECO:0000256" key="3">
    <source>
        <dbReference type="ARBA" id="ARBA00022737"/>
    </source>
</evidence>
<dbReference type="InterPro" id="IPR049883">
    <property type="entry name" value="NOTCH1_EGF-like"/>
</dbReference>
<dbReference type="CDD" id="cd00054">
    <property type="entry name" value="EGF_CA"/>
    <property type="match status" value="7"/>
</dbReference>
<dbReference type="InterPro" id="IPR001881">
    <property type="entry name" value="EGF-like_Ca-bd_dom"/>
</dbReference>
<dbReference type="PRINTS" id="PR00011">
    <property type="entry name" value="EGFLAMININ"/>
</dbReference>
<feature type="disulfide bond" evidence="6">
    <location>
        <begin position="492"/>
        <end position="502"/>
    </location>
</feature>
<gene>
    <name evidence="9" type="ORF">GSLYS_00015669001</name>
</gene>
<dbReference type="SUPFAM" id="SSF57184">
    <property type="entry name" value="Growth factor receptor domain"/>
    <property type="match status" value="6"/>
</dbReference>
<feature type="domain" description="VWFD" evidence="8">
    <location>
        <begin position="28"/>
        <end position="230"/>
    </location>
</feature>
<feature type="disulfide bond" evidence="6">
    <location>
        <begin position="1001"/>
        <end position="1011"/>
    </location>
</feature>
<keyword evidence="3" id="KW-0677">Repeat</keyword>
<dbReference type="FunFam" id="2.10.25.10:FF:000240">
    <property type="entry name" value="Vitamin K-dependent protein S"/>
    <property type="match status" value="1"/>
</dbReference>
<dbReference type="InterPro" id="IPR009030">
    <property type="entry name" value="Growth_fac_rcpt_cys_sf"/>
</dbReference>
<dbReference type="PROSITE" id="PS01186">
    <property type="entry name" value="EGF_2"/>
    <property type="match status" value="7"/>
</dbReference>
<evidence type="ECO:0000256" key="1">
    <source>
        <dbReference type="ARBA" id="ARBA00022536"/>
    </source>
</evidence>
<dbReference type="InterPro" id="IPR050751">
    <property type="entry name" value="ECM_structural_protein"/>
</dbReference>
<keyword evidence="1 6" id="KW-0245">EGF-like domain</keyword>
<keyword evidence="5" id="KW-0325">Glycoprotein</keyword>
<feature type="domain" description="EGF-like" evidence="7">
    <location>
        <begin position="1203"/>
        <end position="1243"/>
    </location>
</feature>
<dbReference type="InterPro" id="IPR000152">
    <property type="entry name" value="EGF-type_Asp/Asn_hydroxyl_site"/>
</dbReference>
<dbReference type="PROSITE" id="PS00010">
    <property type="entry name" value="ASX_HYDROXYL"/>
    <property type="match status" value="8"/>
</dbReference>